<dbReference type="HAMAP" id="MF_00910">
    <property type="entry name" value="FtsL"/>
    <property type="match status" value="1"/>
</dbReference>
<dbReference type="Proteomes" id="UP000249936">
    <property type="component" value="Unassembled WGS sequence"/>
</dbReference>
<feature type="transmembrane region" description="Helical" evidence="8">
    <location>
        <begin position="25"/>
        <end position="44"/>
    </location>
</feature>
<evidence type="ECO:0000313" key="11">
    <source>
        <dbReference type="EMBL" id="KIS35041.1"/>
    </source>
</evidence>
<reference evidence="15 19" key="3">
    <citation type="submission" date="2018-06" db="EMBL/GenBank/DDBJ databases">
        <authorList>
            <consortium name="Pathogen Informatics"/>
            <person name="Doyle S."/>
        </authorList>
    </citation>
    <scope>NUCLEOTIDE SEQUENCE [LARGE SCALE GENOMIC DNA]</scope>
    <source>
        <strain evidence="15 19">NCTC11872</strain>
    </source>
</reference>
<evidence type="ECO:0000256" key="2">
    <source>
        <dbReference type="ARBA" id="ARBA00022475"/>
    </source>
</evidence>
<dbReference type="Proteomes" id="UP000837924">
    <property type="component" value="Chromosome"/>
</dbReference>
<reference evidence="16" key="5">
    <citation type="submission" date="2019-05" db="EMBL/GenBank/DDBJ databases">
        <authorList>
            <person name="Hibberd M."/>
        </authorList>
    </citation>
    <scope>NUCLEOTIDE SEQUENCE</scope>
    <source>
        <strain evidence="16">Haemophilus_influenzae_BgEED16</strain>
    </source>
</reference>
<keyword evidence="6 8" id="KW-0472">Membrane</keyword>
<evidence type="ECO:0000256" key="3">
    <source>
        <dbReference type="ARBA" id="ARBA00022618"/>
    </source>
</evidence>
<sequence>MSENNKPRYPLQQILVEDLFSSNKLVVLLLIGILVSAMGTIWITHKTRQLISENGMLILQRQALENEYRNLQVQEATEGDSTRVESIAISTLKMKVVSSEQEVEIRE</sequence>
<evidence type="ECO:0000313" key="10">
    <source>
        <dbReference type="EMBL" id="CAH0449817.1"/>
    </source>
</evidence>
<evidence type="ECO:0000313" key="16">
    <source>
        <dbReference type="EMBL" id="VTX65642.1"/>
    </source>
</evidence>
<keyword evidence="8" id="KW-0997">Cell inner membrane</keyword>
<dbReference type="Proteomes" id="UP000050700">
    <property type="component" value="Unassembled WGS sequence"/>
</dbReference>
<name>A0A0D0GZV6_HAEIF</name>
<comment type="subunit">
    <text evidence="8">Part of a complex composed of FtsB, FtsL and FtsQ.</text>
</comment>
<evidence type="ECO:0000313" key="13">
    <source>
        <dbReference type="EMBL" id="PRL92542.1"/>
    </source>
</evidence>
<dbReference type="KEGG" id="hih:NF38_08480"/>
<protein>
    <recommendedName>
        <fullName evidence="8 9">Cell division protein FtsL</fullName>
    </recommendedName>
</protein>
<organism evidence="13">
    <name type="scientific">Haemophilus influenzae</name>
    <dbReference type="NCBI Taxonomy" id="727"/>
    <lineage>
        <taxon>Bacteria</taxon>
        <taxon>Pseudomonadati</taxon>
        <taxon>Pseudomonadota</taxon>
        <taxon>Gammaproteobacteria</taxon>
        <taxon>Pasteurellales</taxon>
        <taxon>Pasteurellaceae</taxon>
        <taxon>Haemophilus</taxon>
    </lineage>
</organism>
<dbReference type="SMR" id="A0A0D0GZV6"/>
<dbReference type="AlphaFoldDB" id="A0A0D0GZV6"/>
<evidence type="ECO:0000256" key="7">
    <source>
        <dbReference type="ARBA" id="ARBA00023306"/>
    </source>
</evidence>
<evidence type="ECO:0000256" key="1">
    <source>
        <dbReference type="ARBA" id="ARBA00004401"/>
    </source>
</evidence>
<dbReference type="KEGG" id="hiw:NTHI477_00606"/>
<keyword evidence="7 8" id="KW-0131">Cell cycle</keyword>
<dbReference type="EMBL" id="JMQP01000002">
    <property type="protein sequence ID" value="KIS35041.1"/>
    <property type="molecule type" value="Genomic_DNA"/>
</dbReference>
<evidence type="ECO:0000313" key="14">
    <source>
        <dbReference type="EMBL" id="RFN64745.1"/>
    </source>
</evidence>
<reference evidence="14" key="4">
    <citation type="submission" date="2018-08" db="EMBL/GenBank/DDBJ databases">
        <title>Antagonistic pleiotropy in the bifunctional surface protein FadL/P1 during adaptation of Haemophilus influenzae to chronic lung infection associated with COPD.</title>
        <authorList>
            <person name="Moleres J."/>
            <person name="Ehrlich R."/>
        </authorList>
    </citation>
    <scope>NUCLEOTIDE SEQUENCE [LARGE SCALE GENOMIC DNA]</scope>
    <source>
        <strain evidence="14">P668-6062</strain>
    </source>
</reference>
<evidence type="ECO:0000313" key="19">
    <source>
        <dbReference type="Proteomes" id="UP000249936"/>
    </source>
</evidence>
<keyword evidence="3 8" id="KW-0132">Cell division</keyword>
<reference evidence="10" key="7">
    <citation type="submission" date="2024-01" db="EMBL/GenBank/DDBJ databases">
        <authorList>
            <person name="Riesbeck K."/>
        </authorList>
    </citation>
    <scope>NUCLEOTIDE SEQUENCE</scope>
    <source>
        <strain evidence="10">KR271</strain>
    </source>
</reference>
<dbReference type="GeneID" id="93220137"/>
<evidence type="ECO:0000313" key="20">
    <source>
        <dbReference type="Proteomes" id="UP000837924"/>
    </source>
</evidence>
<dbReference type="EMBL" id="OV040584">
    <property type="protein sequence ID" value="CAH0449817.1"/>
    <property type="molecule type" value="Genomic_DNA"/>
</dbReference>
<comment type="function">
    <text evidence="8">Essential cell division protein. May link together the upstream cell division proteins, which are predominantly cytoplasmic, with the downstream cell division proteins, which are predominantly periplasmic.</text>
</comment>
<dbReference type="GO" id="GO:0043093">
    <property type="term" value="P:FtsZ-dependent cytokinesis"/>
    <property type="evidence" value="ECO:0007669"/>
    <property type="project" value="UniProtKB-UniRule"/>
</dbReference>
<reference evidence="13 18" key="2">
    <citation type="submission" date="2017-02" db="EMBL/GenBank/DDBJ databases">
        <title>Haemophilus influenzae in COPD genome sequencing project.</title>
        <authorList>
            <person name="Murphy T.F."/>
            <person name="Kong Y."/>
            <person name="Nadendla S."/>
            <person name="Tettelin H."/>
            <person name="Pettigrew M."/>
        </authorList>
    </citation>
    <scope>NUCLEOTIDE SEQUENCE [LARGE SCALE GENOMIC DNA]</scope>
    <source>
        <strain evidence="13">19P94H1</strain>
        <strain evidence="12 18">84P15H4</strain>
    </source>
</reference>
<dbReference type="PATRIC" id="fig|727.529.peg.1627"/>
<evidence type="ECO:0000256" key="9">
    <source>
        <dbReference type="NCBIfam" id="TIGR02209"/>
    </source>
</evidence>
<keyword evidence="2 8" id="KW-1003">Cell membrane</keyword>
<keyword evidence="4 8" id="KW-0812">Transmembrane</keyword>
<dbReference type="EMBL" id="MZKM01000008">
    <property type="protein sequence ID" value="PRL92542.1"/>
    <property type="molecule type" value="Genomic_DNA"/>
</dbReference>
<evidence type="ECO:0000313" key="15">
    <source>
        <dbReference type="EMBL" id="SPX42894.1"/>
    </source>
</evidence>
<dbReference type="PANTHER" id="PTHR37479">
    <property type="entry name" value="CELL DIVISION PROTEIN FTSL"/>
    <property type="match status" value="1"/>
</dbReference>
<evidence type="ECO:0000256" key="8">
    <source>
        <dbReference type="HAMAP-Rule" id="MF_00910"/>
    </source>
</evidence>
<gene>
    <name evidence="8 13" type="primary">ftsL</name>
    <name evidence="13" type="ORF">BV022_00359</name>
    <name evidence="12" type="ORF">BV163_00528</name>
    <name evidence="16" type="ORF">CAGEJMGA_01110</name>
    <name evidence="14" type="ORF">CH627_01880</name>
    <name evidence="10" type="ORF">KRLU271_LOCUS1573</name>
    <name evidence="15" type="ORF">NCTC11872_02542</name>
    <name evidence="11" type="ORF">NTHI1209_00644</name>
</gene>
<evidence type="ECO:0000256" key="4">
    <source>
        <dbReference type="ARBA" id="ARBA00022692"/>
    </source>
</evidence>
<dbReference type="EMBL" id="QVJI01000002">
    <property type="protein sequence ID" value="RFN64745.1"/>
    <property type="molecule type" value="Genomic_DNA"/>
</dbReference>
<dbReference type="KEGG" id="hic:NTHIC486_01611"/>
<dbReference type="RefSeq" id="WP_005647600.1">
    <property type="nucleotide sequence ID" value="NZ_AP018764.1"/>
</dbReference>
<evidence type="ECO:0000313" key="18">
    <source>
        <dbReference type="Proteomes" id="UP000237977"/>
    </source>
</evidence>
<evidence type="ECO:0000256" key="5">
    <source>
        <dbReference type="ARBA" id="ARBA00022989"/>
    </source>
</evidence>
<dbReference type="Pfam" id="PF04999">
    <property type="entry name" value="FtsL"/>
    <property type="match status" value="1"/>
</dbReference>
<comment type="similarity">
    <text evidence="8">Belongs to the FtsL family.</text>
</comment>
<dbReference type="EMBL" id="CABFLD010000035">
    <property type="protein sequence ID" value="VTX65642.1"/>
    <property type="molecule type" value="Genomic_DNA"/>
</dbReference>
<accession>A0A0D0GZV6</accession>
<dbReference type="KEGG" id="hix:NTHI723_00513"/>
<dbReference type="EMBL" id="UASK01000010">
    <property type="protein sequence ID" value="SPX42894.1"/>
    <property type="molecule type" value="Genomic_DNA"/>
</dbReference>
<comment type="subcellular location">
    <subcellularLocation>
        <location evidence="8">Cell inner membrane</location>
        <topology evidence="8">Single-pass type II membrane protein</topology>
    </subcellularLocation>
    <subcellularLocation>
        <location evidence="1">Cell membrane</location>
        <topology evidence="1">Single-pass type II membrane protein</topology>
    </subcellularLocation>
    <text evidence="8">Localizes to the division septum where it forms a ring structure.</text>
</comment>
<dbReference type="EMBL" id="MZHU01000014">
    <property type="protein sequence ID" value="PRK66746.1"/>
    <property type="molecule type" value="Genomic_DNA"/>
</dbReference>
<dbReference type="Proteomes" id="UP000658741">
    <property type="component" value="Unassembled WGS sequence"/>
</dbReference>
<dbReference type="GO" id="GO:0005886">
    <property type="term" value="C:plasma membrane"/>
    <property type="evidence" value="ECO:0007669"/>
    <property type="project" value="UniProtKB-SubCell"/>
</dbReference>
<dbReference type="PANTHER" id="PTHR37479:SF1">
    <property type="entry name" value="CELL DIVISION PROTEIN FTSL"/>
    <property type="match status" value="1"/>
</dbReference>
<keyword evidence="5 8" id="KW-1133">Transmembrane helix</keyword>
<reference evidence="11 17" key="1">
    <citation type="submission" date="2014-05" db="EMBL/GenBank/DDBJ databases">
        <title>Methylome analysis of the phasevarions of Haemophilus influenzae.</title>
        <authorList>
            <person name="Atack J.M."/>
            <person name="Fox K.L."/>
            <person name="Power P.M."/>
            <person name="Clark T."/>
            <person name="Jurcisek J."/>
            <person name="Korlach J."/>
            <person name="Bakaletz L.O."/>
            <person name="Jennings M.P."/>
        </authorList>
    </citation>
    <scope>NUCLEOTIDE SEQUENCE [LARGE SCALE GENOMIC DNA]</scope>
    <source>
        <strain evidence="11 17">1209</strain>
    </source>
</reference>
<dbReference type="InterPro" id="IPR011922">
    <property type="entry name" value="Cell_div_FtsL"/>
</dbReference>
<dbReference type="OMA" id="DLWHHKW"/>
<evidence type="ECO:0000256" key="6">
    <source>
        <dbReference type="ARBA" id="ARBA00023136"/>
    </source>
</evidence>
<dbReference type="GO" id="GO:0032153">
    <property type="term" value="C:cell division site"/>
    <property type="evidence" value="ECO:0007669"/>
    <property type="project" value="UniProtKB-UniRule"/>
</dbReference>
<evidence type="ECO:0000313" key="12">
    <source>
        <dbReference type="EMBL" id="PRK66746.1"/>
    </source>
</evidence>
<dbReference type="NCBIfam" id="TIGR02209">
    <property type="entry name" value="ftsL_broad"/>
    <property type="match status" value="1"/>
</dbReference>
<proteinExistence type="inferred from homology"/>
<reference evidence="20" key="6">
    <citation type="submission" date="2021-11" db="EMBL/GenBank/DDBJ databases">
        <authorList>
            <person name="Riesbeck K."/>
        </authorList>
    </citation>
    <scope>NUCLEOTIDE SEQUENCE [LARGE SCALE GENOMIC DNA]</scope>
</reference>
<evidence type="ECO:0000313" key="17">
    <source>
        <dbReference type="Proteomes" id="UP000050700"/>
    </source>
</evidence>